<dbReference type="Gene3D" id="2.60.40.3080">
    <property type="match status" value="1"/>
</dbReference>
<sequence length="120" mass="13013">MSKVAATVLMSASTLTNPTTPKALSFDASAFVTANNQIRVAVKKNAESTVVLTLSNKSHEVLFRKNISKKELTYAVKLDVDDLADGQYEIELSSREGSIVKEVTLKTAPIQKATRVVAMQ</sequence>
<evidence type="ECO:0000313" key="2">
    <source>
        <dbReference type="Proteomes" id="UP000249016"/>
    </source>
</evidence>
<dbReference type="InterPro" id="IPR021638">
    <property type="entry name" value="DUF3244"/>
</dbReference>
<reference evidence="1 2" key="1">
    <citation type="submission" date="2018-06" db="EMBL/GenBank/DDBJ databases">
        <title>Spirosoma sp. HMF3257 Genome sequencing and assembly.</title>
        <authorList>
            <person name="Kang H."/>
            <person name="Cha I."/>
            <person name="Kim H."/>
            <person name="Kang J."/>
            <person name="Joh K."/>
        </authorList>
    </citation>
    <scope>NUCLEOTIDE SEQUENCE [LARGE SCALE GENOMIC DNA]</scope>
    <source>
        <strain evidence="1 2">HMF3257</strain>
    </source>
</reference>
<dbReference type="AlphaFoldDB" id="A0A327NSV6"/>
<dbReference type="EMBL" id="QLII01000001">
    <property type="protein sequence ID" value="RAI78397.1"/>
    <property type="molecule type" value="Genomic_DNA"/>
</dbReference>
<evidence type="ECO:0000313" key="1">
    <source>
        <dbReference type="EMBL" id="RAI78397.1"/>
    </source>
</evidence>
<gene>
    <name evidence="1" type="ORF">HMF3257_09085</name>
</gene>
<proteinExistence type="predicted"/>
<protein>
    <recommendedName>
        <fullName evidence="3">DUF3244 domain-containing protein</fullName>
    </recommendedName>
</protein>
<accession>A0A327NSV6</accession>
<name>A0A327NSV6_9BACT</name>
<dbReference type="Proteomes" id="UP000249016">
    <property type="component" value="Unassembled WGS sequence"/>
</dbReference>
<comment type="caution">
    <text evidence="1">The sequence shown here is derived from an EMBL/GenBank/DDBJ whole genome shotgun (WGS) entry which is preliminary data.</text>
</comment>
<evidence type="ECO:0008006" key="3">
    <source>
        <dbReference type="Google" id="ProtNLM"/>
    </source>
</evidence>
<organism evidence="1 2">
    <name type="scientific">Spirosoma telluris</name>
    <dbReference type="NCBI Taxonomy" id="2183553"/>
    <lineage>
        <taxon>Bacteria</taxon>
        <taxon>Pseudomonadati</taxon>
        <taxon>Bacteroidota</taxon>
        <taxon>Cytophagia</taxon>
        <taxon>Cytophagales</taxon>
        <taxon>Cytophagaceae</taxon>
        <taxon>Spirosoma</taxon>
    </lineage>
</organism>
<keyword evidence="2" id="KW-1185">Reference proteome</keyword>
<dbReference type="OrthoDB" id="957607at2"/>
<dbReference type="Pfam" id="PF11589">
    <property type="entry name" value="DUF3244"/>
    <property type="match status" value="1"/>
</dbReference>